<dbReference type="InterPro" id="IPR050090">
    <property type="entry name" value="Tyrosine_recombinase_XerCD"/>
</dbReference>
<dbReference type="Gene3D" id="1.10.150.130">
    <property type="match status" value="1"/>
</dbReference>
<dbReference type="Pfam" id="PF12167">
    <property type="entry name" value="Arm-DNA-bind_2"/>
    <property type="match status" value="1"/>
</dbReference>
<dbReference type="EMBL" id="BJUJ01000011">
    <property type="protein sequence ID" value="GEK43486.1"/>
    <property type="molecule type" value="Genomic_DNA"/>
</dbReference>
<dbReference type="Gene3D" id="1.10.443.10">
    <property type="entry name" value="Intergrase catalytic core"/>
    <property type="match status" value="1"/>
</dbReference>
<dbReference type="AlphaFoldDB" id="A0AAV3VLV6"/>
<dbReference type="PROSITE" id="PS51898">
    <property type="entry name" value="TYR_RECOMBINASE"/>
    <property type="match status" value="1"/>
</dbReference>
<evidence type="ECO:0000313" key="6">
    <source>
        <dbReference type="Proteomes" id="UP000321274"/>
    </source>
</evidence>
<feature type="domain" description="Tyr recombinase" evidence="4">
    <location>
        <begin position="195"/>
        <end position="381"/>
    </location>
</feature>
<dbReference type="InterPro" id="IPR002104">
    <property type="entry name" value="Integrase_catalytic"/>
</dbReference>
<comment type="caution">
    <text evidence="5">The sequence shown here is derived from an EMBL/GenBank/DDBJ whole genome shotgun (WGS) entry which is preliminary data.</text>
</comment>
<reference evidence="5 6" key="1">
    <citation type="submission" date="2019-07" db="EMBL/GenBank/DDBJ databases">
        <title>Whole genome shotgun sequence of Acinetobacter johnsonii NBRC 102197.</title>
        <authorList>
            <person name="Hosoyama A."/>
            <person name="Uohara A."/>
            <person name="Ohji S."/>
            <person name="Ichikawa N."/>
        </authorList>
    </citation>
    <scope>NUCLEOTIDE SEQUENCE [LARGE SCALE GENOMIC DNA]</scope>
    <source>
        <strain evidence="5 6">NBRC 102197</strain>
    </source>
</reference>
<proteinExistence type="predicted"/>
<keyword evidence="1" id="KW-0229">DNA integration</keyword>
<dbReference type="Pfam" id="PF14659">
    <property type="entry name" value="Phage_int_SAM_3"/>
    <property type="match status" value="1"/>
</dbReference>
<dbReference type="GO" id="GO:0003677">
    <property type="term" value="F:DNA binding"/>
    <property type="evidence" value="ECO:0007669"/>
    <property type="project" value="UniProtKB-KW"/>
</dbReference>
<dbReference type="SUPFAM" id="SSF56349">
    <property type="entry name" value="DNA breaking-rejoining enzymes"/>
    <property type="match status" value="1"/>
</dbReference>
<dbReference type="Pfam" id="PF00589">
    <property type="entry name" value="Phage_integrase"/>
    <property type="match status" value="1"/>
</dbReference>
<dbReference type="InterPro" id="IPR010998">
    <property type="entry name" value="Integrase_recombinase_N"/>
</dbReference>
<dbReference type="GO" id="GO:0006310">
    <property type="term" value="P:DNA recombination"/>
    <property type="evidence" value="ECO:0007669"/>
    <property type="project" value="UniProtKB-KW"/>
</dbReference>
<keyword evidence="2" id="KW-0238">DNA-binding</keyword>
<accession>A0AAV3VLV6</accession>
<sequence>MNMASIRERNGRLIADFRYMGIRCRETTSLEDNAYNRRVLKKRLEQLEAEITLGTFEYEKYFPKSKKIDDFKEKRSQQIAVQTQVPLFKDFTALWFKQKQIEWRGSYQQKVAIVIKNYLLPAFGNLVLTKIKKSDLLNFRASLAKVTHGKNQTSLKASRINQIMTPLRMILNDAAERYEFESPYKNINNLKESKIEVTPFSLEDVHKIITTVRDDFKPYYTIRFFTGMRTSEIDGLQWKNIDLPRREIHIREALVNGELGGTKTYGSDRTIQMSDRVYQAFLQQKSLNNGKSSFVFCNRDGGPLDYRLVSKRVWHPLLRFLGLKPRRAYQTRHTAATLWLSAGENPEWIARQLGHSTTEMLFRVYSRYIPNVTRRDGSAFEAMLEKLNTEELAHE</sequence>
<dbReference type="Proteomes" id="UP000321274">
    <property type="component" value="Unassembled WGS sequence"/>
</dbReference>
<dbReference type="PANTHER" id="PTHR30349:SF36">
    <property type="entry name" value="PROPHAGE INTEGRASE INTR-RELATED"/>
    <property type="match status" value="1"/>
</dbReference>
<dbReference type="PANTHER" id="PTHR30349">
    <property type="entry name" value="PHAGE INTEGRASE-RELATED"/>
    <property type="match status" value="1"/>
</dbReference>
<evidence type="ECO:0000256" key="2">
    <source>
        <dbReference type="ARBA" id="ARBA00023125"/>
    </source>
</evidence>
<name>A0AAV3VLV6_ACIJO</name>
<evidence type="ECO:0000313" key="5">
    <source>
        <dbReference type="EMBL" id="GEK43486.1"/>
    </source>
</evidence>
<dbReference type="InterPro" id="IPR011010">
    <property type="entry name" value="DNA_brk_join_enz"/>
</dbReference>
<keyword evidence="3" id="KW-0233">DNA recombination</keyword>
<evidence type="ECO:0000256" key="1">
    <source>
        <dbReference type="ARBA" id="ARBA00022908"/>
    </source>
</evidence>
<evidence type="ECO:0000259" key="4">
    <source>
        <dbReference type="PROSITE" id="PS51898"/>
    </source>
</evidence>
<gene>
    <name evidence="5" type="ORF">AJO04nite_07440</name>
</gene>
<dbReference type="InterPro" id="IPR013762">
    <property type="entry name" value="Integrase-like_cat_sf"/>
</dbReference>
<protein>
    <submittedName>
        <fullName evidence="5">Integrase</fullName>
    </submittedName>
</protein>
<dbReference type="InterPro" id="IPR022000">
    <property type="entry name" value="Min27-like_integrase_DNA_bind"/>
</dbReference>
<dbReference type="CDD" id="cd01189">
    <property type="entry name" value="INT_ICEBs1_C_like"/>
    <property type="match status" value="1"/>
</dbReference>
<evidence type="ECO:0000256" key="3">
    <source>
        <dbReference type="ARBA" id="ARBA00023172"/>
    </source>
</evidence>
<dbReference type="InterPro" id="IPR004107">
    <property type="entry name" value="Integrase_SAM-like_N"/>
</dbReference>
<dbReference type="GO" id="GO:0015074">
    <property type="term" value="P:DNA integration"/>
    <property type="evidence" value="ECO:0007669"/>
    <property type="project" value="UniProtKB-KW"/>
</dbReference>
<organism evidence="5 6">
    <name type="scientific">Acinetobacter johnsonii</name>
    <dbReference type="NCBI Taxonomy" id="40214"/>
    <lineage>
        <taxon>Bacteria</taxon>
        <taxon>Pseudomonadati</taxon>
        <taxon>Pseudomonadota</taxon>
        <taxon>Gammaproteobacteria</taxon>
        <taxon>Moraxellales</taxon>
        <taxon>Moraxellaceae</taxon>
        <taxon>Acinetobacter</taxon>
    </lineage>
</organism>